<feature type="transmembrane region" description="Helical" evidence="1">
    <location>
        <begin position="29"/>
        <end position="50"/>
    </location>
</feature>
<reference evidence="2 3" key="1">
    <citation type="submission" date="2023-06" db="EMBL/GenBank/DDBJ databases">
        <title>Rock-solubilizing bacteria, Microbacterium invictum, promotes re-establishment of vegetation in rocky wasteland by accelerating rock bio-weathering and reshaping soil bacterial community.</title>
        <authorList>
            <person name="Liu C."/>
        </authorList>
    </citation>
    <scope>NUCLEOTIDE SEQUENCE [LARGE SCALE GENOMIC DNA]</scope>
    <source>
        <strain evidence="2 3">X-18</strain>
    </source>
</reference>
<evidence type="ECO:0000256" key="1">
    <source>
        <dbReference type="SAM" id="Phobius"/>
    </source>
</evidence>
<organism evidence="2 3">
    <name type="scientific">Microbacterium invictum</name>
    <dbReference type="NCBI Taxonomy" id="515415"/>
    <lineage>
        <taxon>Bacteria</taxon>
        <taxon>Bacillati</taxon>
        <taxon>Actinomycetota</taxon>
        <taxon>Actinomycetes</taxon>
        <taxon>Micrococcales</taxon>
        <taxon>Microbacteriaceae</taxon>
        <taxon>Microbacterium</taxon>
    </lineage>
</organism>
<dbReference type="Proteomes" id="UP001324533">
    <property type="component" value="Chromosome"/>
</dbReference>
<keyword evidence="1" id="KW-1133">Transmembrane helix</keyword>
<keyword evidence="3" id="KW-1185">Reference proteome</keyword>
<evidence type="ECO:0000313" key="2">
    <source>
        <dbReference type="EMBL" id="WQB69394.1"/>
    </source>
</evidence>
<protein>
    <submittedName>
        <fullName evidence="2">LmeA family phospholipid-binding protein</fullName>
    </submittedName>
</protein>
<name>A0ABZ0V8E7_9MICO</name>
<evidence type="ECO:0000313" key="3">
    <source>
        <dbReference type="Proteomes" id="UP001324533"/>
    </source>
</evidence>
<sequence>MTTGDTQPTRPLPEWAIATAPPARRRRRVWPWLLAVLVVAGLAVVAWFVGEAVARDLVIRTVREQVITTLALPADQRIDVEVDGAVLPQLIRGSLDDLTISSDDVTIGQLTGDVSVNVQGVPIRGDADLAAGSGSVTLDAAQLQSLLGSLEGFPEGAEVALDAPDVHLSTSFPVFGVEVPVTVAVVPSAVEGDLALTPSAVSVAGAELTADGVRDQFGGLADGVLQTWTVCIAGDVPAGITLTDLVVDGDRLTGSFEVDPAIVRDVALQENGTCA</sequence>
<gene>
    <name evidence="2" type="ORF">T9R20_11865</name>
</gene>
<dbReference type="InterPro" id="IPR021373">
    <property type="entry name" value="DUF2993"/>
</dbReference>
<keyword evidence="1" id="KW-0812">Transmembrane</keyword>
<dbReference type="EMBL" id="CP139779">
    <property type="protein sequence ID" value="WQB69394.1"/>
    <property type="molecule type" value="Genomic_DNA"/>
</dbReference>
<keyword evidence="1" id="KW-0472">Membrane</keyword>
<accession>A0ABZ0V8E7</accession>
<dbReference type="Pfam" id="PF11209">
    <property type="entry name" value="LmeA"/>
    <property type="match status" value="1"/>
</dbReference>
<dbReference type="RefSeq" id="WP_322409512.1">
    <property type="nucleotide sequence ID" value="NZ_CP139779.1"/>
</dbReference>
<proteinExistence type="predicted"/>